<keyword evidence="5 11" id="KW-0812">Transmembrane</keyword>
<evidence type="ECO:0000256" key="1">
    <source>
        <dbReference type="ARBA" id="ARBA00001947"/>
    </source>
</evidence>
<dbReference type="InterPro" id="IPR041489">
    <property type="entry name" value="PDZ_6"/>
</dbReference>
<keyword evidence="8 11" id="KW-1133">Transmembrane helix</keyword>
<keyword evidence="7 11" id="KW-0862">Zinc</keyword>
<keyword evidence="6 11" id="KW-0378">Hydrolase</keyword>
<evidence type="ECO:0000256" key="6">
    <source>
        <dbReference type="ARBA" id="ARBA00022801"/>
    </source>
</evidence>
<evidence type="ECO:0000256" key="3">
    <source>
        <dbReference type="ARBA" id="ARBA00007931"/>
    </source>
</evidence>
<evidence type="ECO:0000256" key="2">
    <source>
        <dbReference type="ARBA" id="ARBA00004141"/>
    </source>
</evidence>
<feature type="transmembrane region" description="Helical" evidence="11">
    <location>
        <begin position="118"/>
        <end position="142"/>
    </location>
</feature>
<gene>
    <name evidence="13" type="primary">rseP</name>
    <name evidence="13" type="ORF">ACFQ14_13930</name>
</gene>
<dbReference type="RefSeq" id="WP_377213364.1">
    <property type="nucleotide sequence ID" value="NZ_JBHTJV010000013.1"/>
</dbReference>
<keyword evidence="14" id="KW-1185">Reference proteome</keyword>
<evidence type="ECO:0000313" key="14">
    <source>
        <dbReference type="Proteomes" id="UP001597101"/>
    </source>
</evidence>
<reference evidence="14" key="1">
    <citation type="journal article" date="2019" name="Int. J. Syst. Evol. Microbiol.">
        <title>The Global Catalogue of Microorganisms (GCM) 10K type strain sequencing project: providing services to taxonomists for standard genome sequencing and annotation.</title>
        <authorList>
            <consortium name="The Broad Institute Genomics Platform"/>
            <consortium name="The Broad Institute Genome Sequencing Center for Infectious Disease"/>
            <person name="Wu L."/>
            <person name="Ma J."/>
        </authorList>
    </citation>
    <scope>NUCLEOTIDE SEQUENCE [LARGE SCALE GENOMIC DNA]</scope>
    <source>
        <strain evidence="14">CCUG 60023</strain>
    </source>
</reference>
<protein>
    <recommendedName>
        <fullName evidence="11">Zinc metalloprotease</fullName>
        <ecNumber evidence="11">3.4.24.-</ecNumber>
    </recommendedName>
</protein>
<evidence type="ECO:0000256" key="11">
    <source>
        <dbReference type="RuleBase" id="RU362031"/>
    </source>
</evidence>
<feature type="domain" description="PDZ" evidence="12">
    <location>
        <begin position="127"/>
        <end position="206"/>
    </location>
</feature>
<comment type="similarity">
    <text evidence="3 11">Belongs to the peptidase M50B family.</text>
</comment>
<dbReference type="InterPro" id="IPR001478">
    <property type="entry name" value="PDZ"/>
</dbReference>
<dbReference type="Pfam" id="PF02163">
    <property type="entry name" value="Peptidase_M50"/>
    <property type="match status" value="1"/>
</dbReference>
<evidence type="ECO:0000256" key="7">
    <source>
        <dbReference type="ARBA" id="ARBA00022833"/>
    </source>
</evidence>
<keyword evidence="9 11" id="KW-0482">Metalloprotease</keyword>
<comment type="cofactor">
    <cofactor evidence="1 11">
        <name>Zn(2+)</name>
        <dbReference type="ChEBI" id="CHEBI:29105"/>
    </cofactor>
</comment>
<proteinExistence type="inferred from homology"/>
<sequence>MDLTSLPLVLFDFLVWKLLPFLFVLTIVVFFHELGHFLVGRWNKVKAEVFAVGFGPELFGFTDRYNTRWKFCAVPLGGYVKFAGDGNVASQPDPDALEQMSQSEREGTLEGAALWRRALIVAAGPIANFILAIVIYTALFMVHDDVQRVPVVGEIAAGSPAQEAGFQPEDLIVELNGDAITSFRQISEATMLNSGEAMNFVVERAGERIELVATPRLVDQEDRFGNSFKVAQIGVRSKTGEEYLRVTSLGPVDAFNKAVGSTGLVVKGTFNFLREMILGKQSATELRGPLGIGQVTSQVATLGFAELMSLAAVISVSIGLLNLFPIPMLDGGHLVFYAIEAVRGKAVSPAVMEWSFKVGLGCLLFMMLFATTNDIGRLLPGG</sequence>
<dbReference type="GO" id="GO:0008237">
    <property type="term" value="F:metallopeptidase activity"/>
    <property type="evidence" value="ECO:0007669"/>
    <property type="project" value="UniProtKB-KW"/>
</dbReference>
<dbReference type="Pfam" id="PF17820">
    <property type="entry name" value="PDZ_6"/>
    <property type="match status" value="1"/>
</dbReference>
<dbReference type="InterPro" id="IPR004387">
    <property type="entry name" value="Pept_M50_Zn"/>
</dbReference>
<evidence type="ECO:0000256" key="10">
    <source>
        <dbReference type="ARBA" id="ARBA00023136"/>
    </source>
</evidence>
<keyword evidence="4" id="KW-0645">Protease</keyword>
<feature type="transmembrane region" description="Helical" evidence="11">
    <location>
        <begin position="6"/>
        <end position="31"/>
    </location>
</feature>
<dbReference type="InterPro" id="IPR008915">
    <property type="entry name" value="Peptidase_M50"/>
</dbReference>
<dbReference type="SMART" id="SM00228">
    <property type="entry name" value="PDZ"/>
    <property type="match status" value="1"/>
</dbReference>
<evidence type="ECO:0000256" key="4">
    <source>
        <dbReference type="ARBA" id="ARBA00022670"/>
    </source>
</evidence>
<name>A0ABW3FJS9_9HYPH</name>
<evidence type="ECO:0000259" key="12">
    <source>
        <dbReference type="SMART" id="SM00228"/>
    </source>
</evidence>
<evidence type="ECO:0000313" key="13">
    <source>
        <dbReference type="EMBL" id="MFD0917505.1"/>
    </source>
</evidence>
<dbReference type="EC" id="3.4.24.-" evidence="11"/>
<dbReference type="NCBIfam" id="TIGR00054">
    <property type="entry name" value="RIP metalloprotease RseP"/>
    <property type="match status" value="1"/>
</dbReference>
<comment type="subcellular location">
    <subcellularLocation>
        <location evidence="2">Membrane</location>
        <topology evidence="2">Multi-pass membrane protein</topology>
    </subcellularLocation>
</comment>
<evidence type="ECO:0000256" key="5">
    <source>
        <dbReference type="ARBA" id="ARBA00022692"/>
    </source>
</evidence>
<dbReference type="Gene3D" id="2.30.42.10">
    <property type="match status" value="1"/>
</dbReference>
<dbReference type="SUPFAM" id="SSF50156">
    <property type="entry name" value="PDZ domain-like"/>
    <property type="match status" value="1"/>
</dbReference>
<feature type="transmembrane region" description="Helical" evidence="11">
    <location>
        <begin position="307"/>
        <end position="329"/>
    </location>
</feature>
<keyword evidence="10 11" id="KW-0472">Membrane</keyword>
<keyword evidence="11" id="KW-0479">Metal-binding</keyword>
<dbReference type="CDD" id="cd06163">
    <property type="entry name" value="S2P-M50_PDZ_RseP-like"/>
    <property type="match status" value="1"/>
</dbReference>
<accession>A0ABW3FJS9</accession>
<comment type="caution">
    <text evidence="13">The sequence shown here is derived from an EMBL/GenBank/DDBJ whole genome shotgun (WGS) entry which is preliminary data.</text>
</comment>
<dbReference type="Proteomes" id="UP001597101">
    <property type="component" value="Unassembled WGS sequence"/>
</dbReference>
<feature type="transmembrane region" description="Helical" evidence="11">
    <location>
        <begin position="350"/>
        <end position="370"/>
    </location>
</feature>
<dbReference type="EMBL" id="JBHTJV010000013">
    <property type="protein sequence ID" value="MFD0917505.1"/>
    <property type="molecule type" value="Genomic_DNA"/>
</dbReference>
<organism evidence="13 14">
    <name type="scientific">Pseudahrensia aquimaris</name>
    <dbReference type="NCBI Taxonomy" id="744461"/>
    <lineage>
        <taxon>Bacteria</taxon>
        <taxon>Pseudomonadati</taxon>
        <taxon>Pseudomonadota</taxon>
        <taxon>Alphaproteobacteria</taxon>
        <taxon>Hyphomicrobiales</taxon>
        <taxon>Ahrensiaceae</taxon>
        <taxon>Pseudahrensia</taxon>
    </lineage>
</organism>
<dbReference type="CDD" id="cd23081">
    <property type="entry name" value="cpPDZ_EcRseP-like"/>
    <property type="match status" value="1"/>
</dbReference>
<evidence type="ECO:0000256" key="9">
    <source>
        <dbReference type="ARBA" id="ARBA00023049"/>
    </source>
</evidence>
<dbReference type="PANTHER" id="PTHR42837:SF2">
    <property type="entry name" value="MEMBRANE METALLOPROTEASE ARASP2, CHLOROPLASTIC-RELATED"/>
    <property type="match status" value="1"/>
</dbReference>
<dbReference type="PANTHER" id="PTHR42837">
    <property type="entry name" value="REGULATOR OF SIGMA-E PROTEASE RSEP"/>
    <property type="match status" value="1"/>
</dbReference>
<dbReference type="InterPro" id="IPR036034">
    <property type="entry name" value="PDZ_sf"/>
</dbReference>
<evidence type="ECO:0000256" key="8">
    <source>
        <dbReference type="ARBA" id="ARBA00022989"/>
    </source>
</evidence>